<evidence type="ECO:0000313" key="1">
    <source>
        <dbReference type="EMBL" id="CAF1675384.1"/>
    </source>
</evidence>
<proteinExistence type="predicted"/>
<evidence type="ECO:0000313" key="2">
    <source>
        <dbReference type="Proteomes" id="UP000663828"/>
    </source>
</evidence>
<accession>A0A816GMM9</accession>
<dbReference type="AlphaFoldDB" id="A0A816GMM9"/>
<dbReference type="EMBL" id="CAJNOR010013829">
    <property type="protein sequence ID" value="CAF1675384.1"/>
    <property type="molecule type" value="Genomic_DNA"/>
</dbReference>
<protein>
    <submittedName>
        <fullName evidence="1">Uncharacterized protein</fullName>
    </submittedName>
</protein>
<reference evidence="1" key="1">
    <citation type="submission" date="2021-02" db="EMBL/GenBank/DDBJ databases">
        <authorList>
            <person name="Nowell W R."/>
        </authorList>
    </citation>
    <scope>NUCLEOTIDE SEQUENCE</scope>
</reference>
<gene>
    <name evidence="1" type="ORF">XAT740_LOCUS59494</name>
</gene>
<dbReference type="PANTHER" id="PTHR46601">
    <property type="entry name" value="ULP_PROTEASE DOMAIN-CONTAINING PROTEIN"/>
    <property type="match status" value="1"/>
</dbReference>
<sequence length="190" mass="21676">MGMDHNSTFVYAAQRRIVEFLKENYPLVKKISYVSDGAASHFKNNNTIKNLIYHKKDFGLQTAWTFSAAGHGKSQCDGIGATVKATATRAALQGSSGANIQTALDFWNFTFDANDRSDLNEPSPIESYFMPTERVDKLFREKLEKRWKDDANIKLTGIRKYHQFTSLPDGRLSCRTVFTSSKEFYFRFKS</sequence>
<keyword evidence="2" id="KW-1185">Reference proteome</keyword>
<comment type="caution">
    <text evidence="1">The sequence shown here is derived from an EMBL/GenBank/DDBJ whole genome shotgun (WGS) entry which is preliminary data.</text>
</comment>
<name>A0A816GMM9_ADIRI</name>
<organism evidence="1 2">
    <name type="scientific">Adineta ricciae</name>
    <name type="common">Rotifer</name>
    <dbReference type="NCBI Taxonomy" id="249248"/>
    <lineage>
        <taxon>Eukaryota</taxon>
        <taxon>Metazoa</taxon>
        <taxon>Spiralia</taxon>
        <taxon>Gnathifera</taxon>
        <taxon>Rotifera</taxon>
        <taxon>Eurotatoria</taxon>
        <taxon>Bdelloidea</taxon>
        <taxon>Adinetida</taxon>
        <taxon>Adinetidae</taxon>
        <taxon>Adineta</taxon>
    </lineage>
</organism>
<dbReference type="Proteomes" id="UP000663828">
    <property type="component" value="Unassembled WGS sequence"/>
</dbReference>
<dbReference type="PANTHER" id="PTHR46601:SF1">
    <property type="entry name" value="ADF-H DOMAIN-CONTAINING PROTEIN"/>
    <property type="match status" value="1"/>
</dbReference>